<proteinExistence type="predicted"/>
<dbReference type="InterPro" id="IPR050863">
    <property type="entry name" value="CenT-Element_Derived"/>
</dbReference>
<dbReference type="InterPro" id="IPR006600">
    <property type="entry name" value="HTH_CenpB_DNA-bd_dom"/>
</dbReference>
<dbReference type="PANTHER" id="PTHR19303:SF74">
    <property type="entry name" value="POGO TRANSPOSABLE ELEMENT WITH KRAB DOMAIN"/>
    <property type="match status" value="1"/>
</dbReference>
<accession>A0ABD0TMF0</accession>
<gene>
    <name evidence="4" type="ORF">ABMA28_012293</name>
</gene>
<evidence type="ECO:0000313" key="4">
    <source>
        <dbReference type="EMBL" id="KAL0850501.1"/>
    </source>
</evidence>
<protein>
    <recommendedName>
        <fullName evidence="3">HTH CENPB-type domain-containing protein</fullName>
    </recommendedName>
</protein>
<dbReference type="Pfam" id="PF03221">
    <property type="entry name" value="HTH_Tnp_Tc5"/>
    <property type="match status" value="1"/>
</dbReference>
<dbReference type="SUPFAM" id="SSF46689">
    <property type="entry name" value="Homeodomain-like"/>
    <property type="match status" value="1"/>
</dbReference>
<dbReference type="PROSITE" id="PS51253">
    <property type="entry name" value="HTH_CENPB"/>
    <property type="match status" value="1"/>
</dbReference>
<dbReference type="Gene3D" id="1.10.10.60">
    <property type="entry name" value="Homeodomain-like"/>
    <property type="match status" value="1"/>
</dbReference>
<organism evidence="4 5">
    <name type="scientific">Loxostege sticticalis</name>
    <name type="common">Beet webworm moth</name>
    <dbReference type="NCBI Taxonomy" id="481309"/>
    <lineage>
        <taxon>Eukaryota</taxon>
        <taxon>Metazoa</taxon>
        <taxon>Ecdysozoa</taxon>
        <taxon>Arthropoda</taxon>
        <taxon>Hexapoda</taxon>
        <taxon>Insecta</taxon>
        <taxon>Pterygota</taxon>
        <taxon>Neoptera</taxon>
        <taxon>Endopterygota</taxon>
        <taxon>Lepidoptera</taxon>
        <taxon>Glossata</taxon>
        <taxon>Ditrysia</taxon>
        <taxon>Pyraloidea</taxon>
        <taxon>Crambidae</taxon>
        <taxon>Pyraustinae</taxon>
        <taxon>Loxostege</taxon>
    </lineage>
</organism>
<evidence type="ECO:0000256" key="1">
    <source>
        <dbReference type="ARBA" id="ARBA00004123"/>
    </source>
</evidence>
<dbReference type="Proteomes" id="UP001549921">
    <property type="component" value="Unassembled WGS sequence"/>
</dbReference>
<sequence>MPRKYKRKQGVVPRHISWTEDSLRLAFQELEKNEKGVNEIARTYGIPSRTLRRRFEKQNAVQLTLGKHPILGFQNEKRLVNHILQLGEAGFPPDRTAIRKLAYQFAEKLDLKHNFDVETEMAGHSWLQSFIERNPAITIRQAEGLSVARAKGLCREEVANFFTLLIKVLTEHDLLDKPDRIYNMDESGVQLNNKPGKVVAKKGARVVKAVTSGEKGETITVVASCNAIGNFIPPVLILKGVNKKPEFEEGLPPGSKVYMSKKSAYITTVFFFQMVNGTFCRSQARRKGVVDFRWTFVAFKCCGHARSCSRQ</sequence>
<name>A0ABD0TMF0_LOXSC</name>
<evidence type="ECO:0000313" key="5">
    <source>
        <dbReference type="Proteomes" id="UP001549921"/>
    </source>
</evidence>
<comment type="caution">
    <text evidence="4">The sequence shown here is derived from an EMBL/GenBank/DDBJ whole genome shotgun (WGS) entry which is preliminary data.</text>
</comment>
<comment type="subcellular location">
    <subcellularLocation>
        <location evidence="1">Nucleus</location>
    </subcellularLocation>
</comment>
<evidence type="ECO:0000256" key="2">
    <source>
        <dbReference type="ARBA" id="ARBA00023125"/>
    </source>
</evidence>
<dbReference type="AlphaFoldDB" id="A0ABD0TMF0"/>
<dbReference type="GO" id="GO:0005634">
    <property type="term" value="C:nucleus"/>
    <property type="evidence" value="ECO:0007669"/>
    <property type="project" value="UniProtKB-SubCell"/>
</dbReference>
<evidence type="ECO:0000259" key="3">
    <source>
        <dbReference type="PROSITE" id="PS51253"/>
    </source>
</evidence>
<dbReference type="EMBL" id="JBEDNZ010000003">
    <property type="protein sequence ID" value="KAL0850501.1"/>
    <property type="molecule type" value="Genomic_DNA"/>
</dbReference>
<feature type="domain" description="HTH CENPB-type" evidence="3">
    <location>
        <begin position="63"/>
        <end position="140"/>
    </location>
</feature>
<reference evidence="4 5" key="1">
    <citation type="submission" date="2024-06" db="EMBL/GenBank/DDBJ databases">
        <title>A chromosome-level genome assembly of beet webworm, Loxostege sticticalis.</title>
        <authorList>
            <person name="Zhang Y."/>
        </authorList>
    </citation>
    <scope>NUCLEOTIDE SEQUENCE [LARGE SCALE GENOMIC DNA]</scope>
    <source>
        <strain evidence="4">AQ028</strain>
        <tissue evidence="4">Male pupae</tissue>
    </source>
</reference>
<dbReference type="InterPro" id="IPR009057">
    <property type="entry name" value="Homeodomain-like_sf"/>
</dbReference>
<keyword evidence="2" id="KW-0238">DNA-binding</keyword>
<dbReference type="PANTHER" id="PTHR19303">
    <property type="entry name" value="TRANSPOSON"/>
    <property type="match status" value="1"/>
</dbReference>
<dbReference type="GO" id="GO:0003677">
    <property type="term" value="F:DNA binding"/>
    <property type="evidence" value="ECO:0007669"/>
    <property type="project" value="UniProtKB-KW"/>
</dbReference>